<dbReference type="EMBL" id="KZ451939">
    <property type="protein sequence ID" value="PKA60239.1"/>
    <property type="molecule type" value="Genomic_DNA"/>
</dbReference>
<dbReference type="Proteomes" id="UP000236161">
    <property type="component" value="Unassembled WGS sequence"/>
</dbReference>
<dbReference type="AlphaFoldDB" id="A0A2I0AXH5"/>
<name>A0A2I0AXH5_9ASPA</name>
<gene>
    <name evidence="1" type="ORF">AXF42_Ash008298</name>
</gene>
<sequence>MATAQQTCADQPSIATERSGYGWATVIGLPKLRDGTETSSFAGSFSAWRPFTLPPLNRLYGTLSKSEIMKDFRSSW</sequence>
<protein>
    <submittedName>
        <fullName evidence="1">Uncharacterized protein</fullName>
    </submittedName>
</protein>
<organism evidence="1 2">
    <name type="scientific">Apostasia shenzhenica</name>
    <dbReference type="NCBI Taxonomy" id="1088818"/>
    <lineage>
        <taxon>Eukaryota</taxon>
        <taxon>Viridiplantae</taxon>
        <taxon>Streptophyta</taxon>
        <taxon>Embryophyta</taxon>
        <taxon>Tracheophyta</taxon>
        <taxon>Spermatophyta</taxon>
        <taxon>Magnoliopsida</taxon>
        <taxon>Liliopsida</taxon>
        <taxon>Asparagales</taxon>
        <taxon>Orchidaceae</taxon>
        <taxon>Apostasioideae</taxon>
        <taxon>Apostasia</taxon>
    </lineage>
</organism>
<evidence type="ECO:0000313" key="2">
    <source>
        <dbReference type="Proteomes" id="UP000236161"/>
    </source>
</evidence>
<proteinExistence type="predicted"/>
<evidence type="ECO:0000313" key="1">
    <source>
        <dbReference type="EMBL" id="PKA60239.1"/>
    </source>
</evidence>
<keyword evidence="2" id="KW-1185">Reference proteome</keyword>
<reference evidence="1 2" key="1">
    <citation type="journal article" date="2017" name="Nature">
        <title>The Apostasia genome and the evolution of orchids.</title>
        <authorList>
            <person name="Zhang G.Q."/>
            <person name="Liu K.W."/>
            <person name="Li Z."/>
            <person name="Lohaus R."/>
            <person name="Hsiao Y.Y."/>
            <person name="Niu S.C."/>
            <person name="Wang J.Y."/>
            <person name="Lin Y.C."/>
            <person name="Xu Q."/>
            <person name="Chen L.J."/>
            <person name="Yoshida K."/>
            <person name="Fujiwara S."/>
            <person name="Wang Z.W."/>
            <person name="Zhang Y.Q."/>
            <person name="Mitsuda N."/>
            <person name="Wang M."/>
            <person name="Liu G.H."/>
            <person name="Pecoraro L."/>
            <person name="Huang H.X."/>
            <person name="Xiao X.J."/>
            <person name="Lin M."/>
            <person name="Wu X.Y."/>
            <person name="Wu W.L."/>
            <person name="Chen Y.Y."/>
            <person name="Chang S.B."/>
            <person name="Sakamoto S."/>
            <person name="Ohme-Takagi M."/>
            <person name="Yagi M."/>
            <person name="Zeng S.J."/>
            <person name="Shen C.Y."/>
            <person name="Yeh C.M."/>
            <person name="Luo Y.B."/>
            <person name="Tsai W.C."/>
            <person name="Van de Peer Y."/>
            <person name="Liu Z.J."/>
        </authorList>
    </citation>
    <scope>NUCLEOTIDE SEQUENCE [LARGE SCALE GENOMIC DNA]</scope>
    <source>
        <strain evidence="2">cv. Shenzhen</strain>
        <tissue evidence="1">Stem</tissue>
    </source>
</reference>
<accession>A0A2I0AXH5</accession>